<dbReference type="InterPro" id="IPR013078">
    <property type="entry name" value="His_Pase_superF_clade-1"/>
</dbReference>
<sequence length="380" mass="42645">MTGVENRPDARSVHRYEAPDYLSRYRSRRGGGKASPEGSSQPDRAGAAAAPSPPEALPEGSRNTDQGGTPLYLRRFRERGSAPVETTTVTYEGREFTPALAEASRGKEIAAPIERRASERIVCEISIIRHGITQGYSTDAGLTPMGGWQAHRRGHELARRFDHGDRVRLVCADTNRARQTADQLYRGVTDGLAMWGIEAEITLPEPIPELRNFGVWTPDGLRDVTSAFRQYQATNETLERLAVGDRPRWLVEIDRFYRTQLGGADPIQEWLTIPMMYFEPPAMCVRRFWRGFHRLITSSTQADGTLTHRRILAATHSGPMRAFATWAHGYDPGEPLNTEEIRVKVREGAQSAFVSYRNRVTEVNVPPPDEFPQWEDTGEA</sequence>
<dbReference type="CDD" id="cd07040">
    <property type="entry name" value="HP"/>
    <property type="match status" value="1"/>
</dbReference>
<dbReference type="RefSeq" id="WP_243417956.1">
    <property type="nucleotide sequence ID" value="NZ_QEKW01000003.1"/>
</dbReference>
<feature type="region of interest" description="Disordered" evidence="1">
    <location>
        <begin position="1"/>
        <end position="69"/>
    </location>
</feature>
<dbReference type="EMBL" id="QEKW01000003">
    <property type="protein sequence ID" value="PVZ12052.1"/>
    <property type="molecule type" value="Genomic_DNA"/>
</dbReference>
<dbReference type="InterPro" id="IPR029033">
    <property type="entry name" value="His_PPase_superfam"/>
</dbReference>
<evidence type="ECO:0000313" key="3">
    <source>
        <dbReference type="Proteomes" id="UP000245639"/>
    </source>
</evidence>
<dbReference type="SUPFAM" id="SSF53254">
    <property type="entry name" value="Phosphoglycerate mutase-like"/>
    <property type="match status" value="1"/>
</dbReference>
<gene>
    <name evidence="2" type="ORF">C8D89_103383</name>
</gene>
<keyword evidence="3" id="KW-1185">Reference proteome</keyword>
<protein>
    <submittedName>
        <fullName evidence="2">Broad specificity phosphatase PhoE</fullName>
    </submittedName>
</protein>
<dbReference type="Pfam" id="PF00300">
    <property type="entry name" value="His_Phos_1"/>
    <property type="match status" value="1"/>
</dbReference>
<reference evidence="2 3" key="1">
    <citation type="submission" date="2018-04" db="EMBL/GenBank/DDBJ databases">
        <title>Genomic Encyclopedia of Type Strains, Phase IV (KMG-IV): sequencing the most valuable type-strain genomes for metagenomic binning, comparative biology and taxonomic classification.</title>
        <authorList>
            <person name="Goeker M."/>
        </authorList>
    </citation>
    <scope>NUCLEOTIDE SEQUENCE [LARGE SCALE GENOMIC DNA]</scope>
    <source>
        <strain evidence="2 3">DSM 45771</strain>
    </source>
</reference>
<comment type="caution">
    <text evidence="2">The sequence shown here is derived from an EMBL/GenBank/DDBJ whole genome shotgun (WGS) entry which is preliminary data.</text>
</comment>
<feature type="compositionally biased region" description="Basic and acidic residues" evidence="1">
    <location>
        <begin position="1"/>
        <end position="18"/>
    </location>
</feature>
<evidence type="ECO:0000313" key="2">
    <source>
        <dbReference type="EMBL" id="PVZ12052.1"/>
    </source>
</evidence>
<accession>A0A2U1FIN9</accession>
<dbReference type="Gene3D" id="3.40.50.1240">
    <property type="entry name" value="Phosphoglycerate mutase-like"/>
    <property type="match status" value="1"/>
</dbReference>
<dbReference type="AlphaFoldDB" id="A0A2U1FIN9"/>
<name>A0A2U1FIN9_9PSEU</name>
<proteinExistence type="predicted"/>
<evidence type="ECO:0000256" key="1">
    <source>
        <dbReference type="SAM" id="MobiDB-lite"/>
    </source>
</evidence>
<dbReference type="Proteomes" id="UP000245639">
    <property type="component" value="Unassembled WGS sequence"/>
</dbReference>
<organism evidence="2 3">
    <name type="scientific">Actinomycetospora cinnamomea</name>
    <dbReference type="NCBI Taxonomy" id="663609"/>
    <lineage>
        <taxon>Bacteria</taxon>
        <taxon>Bacillati</taxon>
        <taxon>Actinomycetota</taxon>
        <taxon>Actinomycetes</taxon>
        <taxon>Pseudonocardiales</taxon>
        <taxon>Pseudonocardiaceae</taxon>
        <taxon>Actinomycetospora</taxon>
    </lineage>
</organism>